<dbReference type="InterPro" id="IPR001406">
    <property type="entry name" value="PsdUridine_synth_TruA"/>
</dbReference>
<dbReference type="InterPro" id="IPR020095">
    <property type="entry name" value="PsdUridine_synth_TruA_C"/>
</dbReference>
<dbReference type="PANTHER" id="PTHR11142:SF0">
    <property type="entry name" value="TRNA PSEUDOURIDINE SYNTHASE-LIKE 1"/>
    <property type="match status" value="1"/>
</dbReference>
<dbReference type="Proteomes" id="UP000196365">
    <property type="component" value="Unassembled WGS sequence"/>
</dbReference>
<evidence type="ECO:0000256" key="4">
    <source>
        <dbReference type="HAMAP-Rule" id="MF_00171"/>
    </source>
</evidence>
<evidence type="ECO:0000256" key="1">
    <source>
        <dbReference type="ARBA" id="ARBA00009375"/>
    </source>
</evidence>
<organism evidence="9 10">
    <name type="scientific">Garciella nitratireducens DSM 15102</name>
    <dbReference type="NCBI Taxonomy" id="1121911"/>
    <lineage>
        <taxon>Bacteria</taxon>
        <taxon>Bacillati</taxon>
        <taxon>Bacillota</taxon>
        <taxon>Clostridia</taxon>
        <taxon>Eubacteriales</taxon>
        <taxon>Eubacteriaceae</taxon>
        <taxon>Garciella</taxon>
    </lineage>
</organism>
<dbReference type="InterPro" id="IPR020097">
    <property type="entry name" value="PsdUridine_synth_TruA_a/b_dom"/>
</dbReference>
<evidence type="ECO:0000256" key="6">
    <source>
        <dbReference type="PIRSR" id="PIRSR001430-2"/>
    </source>
</evidence>
<dbReference type="AlphaFoldDB" id="A0A1T4PQF6"/>
<dbReference type="CDD" id="cd02570">
    <property type="entry name" value="PseudoU_synth_EcTruA"/>
    <property type="match status" value="1"/>
</dbReference>
<dbReference type="FunFam" id="3.30.70.580:FF:000001">
    <property type="entry name" value="tRNA pseudouridine synthase A"/>
    <property type="match status" value="1"/>
</dbReference>
<dbReference type="PIRSF" id="PIRSF001430">
    <property type="entry name" value="tRNA_psdUrid_synth"/>
    <property type="match status" value="1"/>
</dbReference>
<comment type="similarity">
    <text evidence="1 4 7">Belongs to the tRNA pseudouridine synthase TruA family.</text>
</comment>
<dbReference type="Pfam" id="PF01416">
    <property type="entry name" value="PseudoU_synth_1"/>
    <property type="match status" value="2"/>
</dbReference>
<dbReference type="Gene3D" id="3.30.70.580">
    <property type="entry name" value="Pseudouridine synthase I, catalytic domain, N-terminal subdomain"/>
    <property type="match status" value="1"/>
</dbReference>
<keyword evidence="2 4" id="KW-0819">tRNA processing</keyword>
<keyword evidence="10" id="KW-1185">Reference proteome</keyword>
<comment type="catalytic activity">
    <reaction evidence="4 7">
        <text>uridine(38/39/40) in tRNA = pseudouridine(38/39/40) in tRNA</text>
        <dbReference type="Rhea" id="RHEA:22376"/>
        <dbReference type="Rhea" id="RHEA-COMP:10085"/>
        <dbReference type="Rhea" id="RHEA-COMP:10087"/>
        <dbReference type="ChEBI" id="CHEBI:65314"/>
        <dbReference type="ChEBI" id="CHEBI:65315"/>
        <dbReference type="EC" id="5.4.99.12"/>
    </reaction>
</comment>
<dbReference type="PANTHER" id="PTHR11142">
    <property type="entry name" value="PSEUDOURIDYLATE SYNTHASE"/>
    <property type="match status" value="1"/>
</dbReference>
<accession>A0A1T4PQF6</accession>
<evidence type="ECO:0000256" key="3">
    <source>
        <dbReference type="ARBA" id="ARBA00023235"/>
    </source>
</evidence>
<comment type="caution">
    <text evidence="4">Lacks conserved residue(s) required for the propagation of feature annotation.</text>
</comment>
<dbReference type="NCBIfam" id="TIGR00071">
    <property type="entry name" value="hisT_truA"/>
    <property type="match status" value="1"/>
</dbReference>
<comment type="function">
    <text evidence="4">Formation of pseudouridine at positions 38, 39 and 40 in the anticodon stem and loop of transfer RNAs.</text>
</comment>
<feature type="domain" description="Pseudouridine synthase I TruA alpha/beta" evidence="8">
    <location>
        <begin position="24"/>
        <end position="118"/>
    </location>
</feature>
<proteinExistence type="inferred from homology"/>
<evidence type="ECO:0000259" key="8">
    <source>
        <dbReference type="Pfam" id="PF01416"/>
    </source>
</evidence>
<dbReference type="Gene3D" id="3.30.70.660">
    <property type="entry name" value="Pseudouridine synthase I, catalytic domain, C-terminal subdomain"/>
    <property type="match status" value="1"/>
</dbReference>
<evidence type="ECO:0000256" key="2">
    <source>
        <dbReference type="ARBA" id="ARBA00022694"/>
    </source>
</evidence>
<feature type="domain" description="Pseudouridine synthase I TruA alpha/beta" evidence="8">
    <location>
        <begin position="160"/>
        <end position="260"/>
    </location>
</feature>
<dbReference type="GO" id="GO:0003723">
    <property type="term" value="F:RNA binding"/>
    <property type="evidence" value="ECO:0007669"/>
    <property type="project" value="InterPro"/>
</dbReference>
<name>A0A1T4PQF6_9FIRM</name>
<dbReference type="GO" id="GO:0160147">
    <property type="term" value="F:tRNA pseudouridine(38-40) synthase activity"/>
    <property type="evidence" value="ECO:0007669"/>
    <property type="project" value="UniProtKB-EC"/>
</dbReference>
<reference evidence="9 10" key="1">
    <citation type="submission" date="2017-02" db="EMBL/GenBank/DDBJ databases">
        <authorList>
            <person name="Peterson S.W."/>
        </authorList>
    </citation>
    <scope>NUCLEOTIDE SEQUENCE [LARGE SCALE GENOMIC DNA]</scope>
    <source>
        <strain evidence="9 10">DSM 15102</strain>
    </source>
</reference>
<dbReference type="EC" id="5.4.99.12" evidence="4"/>
<dbReference type="GO" id="GO:0031119">
    <property type="term" value="P:tRNA pseudouridine synthesis"/>
    <property type="evidence" value="ECO:0007669"/>
    <property type="project" value="UniProtKB-UniRule"/>
</dbReference>
<feature type="active site" description="Nucleophile" evidence="4 5">
    <location>
        <position position="67"/>
    </location>
</feature>
<dbReference type="InterPro" id="IPR020094">
    <property type="entry name" value="TruA/RsuA/RluB/E/F_N"/>
</dbReference>
<sequence length="260" mass="29854">MYSYTSLSYGDDIGMKRNIQILLEYDGSNYHGWQRQNNALTIQEKLEEAIQQINHEEVTIIGSSRTDSGVHARGQSANFYTQSKIPIDKIPYAMNSKLPKDIRVYKAIERPLEFHSRYHAVGKKYSYHIQNTIFPSALEYNRTWHIAQKLNIQNMKKANKFFIGTHDFAAFQASGSSVKTSIRTITFSKLIHKDEKVILEIEGNGFLYNMVRIIIGTLVEVGIGKISFEEIPDIINSKDRNRAGMTAPPYGLYLEKVFYE</sequence>
<dbReference type="HAMAP" id="MF_00171">
    <property type="entry name" value="TruA"/>
    <property type="match status" value="1"/>
</dbReference>
<keyword evidence="3 4" id="KW-0413">Isomerase</keyword>
<evidence type="ECO:0000313" key="9">
    <source>
        <dbReference type="EMBL" id="SJZ93790.1"/>
    </source>
</evidence>
<feature type="binding site" evidence="4 6">
    <location>
        <position position="125"/>
    </location>
    <ligand>
        <name>substrate</name>
    </ligand>
</feature>
<dbReference type="SUPFAM" id="SSF55120">
    <property type="entry name" value="Pseudouridine synthase"/>
    <property type="match status" value="1"/>
</dbReference>
<gene>
    <name evidence="4" type="primary">truA</name>
    <name evidence="9" type="ORF">SAMN02745973_02172</name>
</gene>
<comment type="subunit">
    <text evidence="4">Homodimer.</text>
</comment>
<dbReference type="EMBL" id="FUWV01000020">
    <property type="protein sequence ID" value="SJZ93790.1"/>
    <property type="molecule type" value="Genomic_DNA"/>
</dbReference>
<evidence type="ECO:0000256" key="5">
    <source>
        <dbReference type="PIRSR" id="PIRSR001430-1"/>
    </source>
</evidence>
<evidence type="ECO:0000256" key="7">
    <source>
        <dbReference type="RuleBase" id="RU003792"/>
    </source>
</evidence>
<dbReference type="InterPro" id="IPR020103">
    <property type="entry name" value="PsdUridine_synth_cat_dom_sf"/>
</dbReference>
<protein>
    <recommendedName>
        <fullName evidence="4">tRNA pseudouridine synthase A</fullName>
        <ecNumber evidence="4">5.4.99.12</ecNumber>
    </recommendedName>
    <alternativeName>
        <fullName evidence="4">tRNA pseudouridine(38-40) synthase</fullName>
    </alternativeName>
    <alternativeName>
        <fullName evidence="4">tRNA pseudouridylate synthase I</fullName>
    </alternativeName>
    <alternativeName>
        <fullName evidence="4">tRNA-uridine isomerase I</fullName>
    </alternativeName>
</protein>
<evidence type="ECO:0000313" key="10">
    <source>
        <dbReference type="Proteomes" id="UP000196365"/>
    </source>
</evidence>